<reference evidence="1 2" key="1">
    <citation type="submission" date="2015-10" db="EMBL/GenBank/DDBJ databases">
        <title>Comparative genomics and high-throughput reverse genetic screens identify a new phytobacterial MAMP and an Arabidopsis receptor required for immune elicitation.</title>
        <authorList>
            <person name="Mott G.A."/>
            <person name="Thakur S."/>
            <person name="Wang P.W."/>
            <person name="Desveaux D."/>
            <person name="Guttman D.S."/>
        </authorList>
    </citation>
    <scope>NUCLEOTIDE SEQUENCE [LARGE SCALE GENOMIC DNA]</scope>
    <source>
        <strain evidence="1 2">BR1</strain>
    </source>
</reference>
<protein>
    <submittedName>
        <fullName evidence="1">Uncharacterized protein</fullName>
    </submittedName>
</protein>
<comment type="caution">
    <text evidence="1">The sequence shown here is derived from an EMBL/GenBank/DDBJ whole genome shotgun (WGS) entry which is preliminary data.</text>
</comment>
<evidence type="ECO:0000313" key="2">
    <source>
        <dbReference type="Proteomes" id="UP000037836"/>
    </source>
</evidence>
<organism evidence="1 2">
    <name type="scientific">Pseudomonas savastanoi pv. glycinea</name>
    <name type="common">Pseudomonas syringae pv. glycinea</name>
    <dbReference type="NCBI Taxonomy" id="318"/>
    <lineage>
        <taxon>Bacteria</taxon>
        <taxon>Pseudomonadati</taxon>
        <taxon>Pseudomonadota</taxon>
        <taxon>Gammaproteobacteria</taxon>
        <taxon>Pseudomonadales</taxon>
        <taxon>Pseudomonadaceae</taxon>
        <taxon>Pseudomonas</taxon>
    </lineage>
</organism>
<keyword evidence="2" id="KW-1185">Reference proteome</keyword>
<name>A0ABR5LA59_PSESG</name>
<sequence length="69" mass="7582">MPEHKISDSLRLIDQKYRLGQRSRALTVSIGFAGLASPLKRSDLSSAQASKLEIATHLTPYSVSTQEKP</sequence>
<gene>
    <name evidence="1" type="ORF">AC496_1580</name>
</gene>
<evidence type="ECO:0000313" key="1">
    <source>
        <dbReference type="EMBL" id="KPC42017.1"/>
    </source>
</evidence>
<dbReference type="EMBL" id="LGLO01000076">
    <property type="protein sequence ID" value="KPC42017.1"/>
    <property type="molecule type" value="Genomic_DNA"/>
</dbReference>
<dbReference type="Proteomes" id="UP000037836">
    <property type="component" value="Unassembled WGS sequence"/>
</dbReference>
<accession>A0ABR5LA59</accession>
<proteinExistence type="predicted"/>